<sequence length="116" mass="13105">MSSAVPAAAPDVRTYWRRLYWCIDRGGDDFAVLKSRPDLRSWCTFASEISDFGGVLAGEGAKVWEIYVSTVNSEEKCSKASSGLTLGDLPNLRRFVVHNKESQSMGFKNRTRRRWP</sequence>
<dbReference type="AlphaFoldDB" id="A0A8D8ARK2"/>
<accession>A0A8D8ARK2</accession>
<dbReference type="EMBL" id="HBUE01041268">
    <property type="protein sequence ID" value="CAG6460789.1"/>
    <property type="molecule type" value="Transcribed_RNA"/>
</dbReference>
<evidence type="ECO:0000313" key="1">
    <source>
        <dbReference type="EMBL" id="CAG6460789.1"/>
    </source>
</evidence>
<organism evidence="1">
    <name type="scientific">Culex pipiens</name>
    <name type="common">House mosquito</name>
    <dbReference type="NCBI Taxonomy" id="7175"/>
    <lineage>
        <taxon>Eukaryota</taxon>
        <taxon>Metazoa</taxon>
        <taxon>Ecdysozoa</taxon>
        <taxon>Arthropoda</taxon>
        <taxon>Hexapoda</taxon>
        <taxon>Insecta</taxon>
        <taxon>Pterygota</taxon>
        <taxon>Neoptera</taxon>
        <taxon>Endopterygota</taxon>
        <taxon>Diptera</taxon>
        <taxon>Nematocera</taxon>
        <taxon>Culicoidea</taxon>
        <taxon>Culicidae</taxon>
        <taxon>Culicinae</taxon>
        <taxon>Culicini</taxon>
        <taxon>Culex</taxon>
        <taxon>Culex</taxon>
    </lineage>
</organism>
<reference evidence="1" key="1">
    <citation type="submission" date="2021-05" db="EMBL/GenBank/DDBJ databases">
        <authorList>
            <person name="Alioto T."/>
            <person name="Alioto T."/>
            <person name="Gomez Garrido J."/>
        </authorList>
    </citation>
    <scope>NUCLEOTIDE SEQUENCE</scope>
</reference>
<protein>
    <submittedName>
        <fullName evidence="1">(northern house mosquito) hypothetical protein</fullName>
    </submittedName>
</protein>
<proteinExistence type="predicted"/>
<name>A0A8D8ARK2_CULPI</name>